<comment type="subcellular location">
    <subcellularLocation>
        <location evidence="1">Membrane</location>
        <topology evidence="1">Multi-pass membrane protein</topology>
    </subcellularLocation>
</comment>
<comment type="caution">
    <text evidence="7">The sequence shown here is derived from an EMBL/GenBank/DDBJ whole genome shotgun (WGS) entry which is preliminary data.</text>
</comment>
<dbReference type="EMBL" id="CATQJL010000316">
    <property type="protein sequence ID" value="CAJ0605052.1"/>
    <property type="molecule type" value="Genomic_DNA"/>
</dbReference>
<keyword evidence="4 6" id="KW-1133">Transmembrane helix</keyword>
<accession>A0AA36H7C7</accession>
<feature type="transmembrane region" description="Helical" evidence="6">
    <location>
        <begin position="105"/>
        <end position="125"/>
    </location>
</feature>
<evidence type="ECO:0000256" key="6">
    <source>
        <dbReference type="RuleBase" id="RU280813"/>
    </source>
</evidence>
<evidence type="ECO:0000313" key="8">
    <source>
        <dbReference type="Proteomes" id="UP001176961"/>
    </source>
</evidence>
<evidence type="ECO:0000256" key="4">
    <source>
        <dbReference type="ARBA" id="ARBA00022989"/>
    </source>
</evidence>
<feature type="transmembrane region" description="Helical" evidence="6">
    <location>
        <begin position="171"/>
        <end position="195"/>
    </location>
</feature>
<organism evidence="7 8">
    <name type="scientific">Cylicocyclus nassatus</name>
    <name type="common">Nematode worm</name>
    <dbReference type="NCBI Taxonomy" id="53992"/>
    <lineage>
        <taxon>Eukaryota</taxon>
        <taxon>Metazoa</taxon>
        <taxon>Ecdysozoa</taxon>
        <taxon>Nematoda</taxon>
        <taxon>Chromadorea</taxon>
        <taxon>Rhabditida</taxon>
        <taxon>Rhabditina</taxon>
        <taxon>Rhabditomorpha</taxon>
        <taxon>Strongyloidea</taxon>
        <taxon>Strongylidae</taxon>
        <taxon>Cylicocyclus</taxon>
    </lineage>
</organism>
<keyword evidence="8" id="KW-1185">Reference proteome</keyword>
<reference evidence="7" key="1">
    <citation type="submission" date="2023-07" db="EMBL/GenBank/DDBJ databases">
        <authorList>
            <consortium name="CYATHOMIX"/>
        </authorList>
    </citation>
    <scope>NUCLEOTIDE SEQUENCE</scope>
    <source>
        <strain evidence="7">N/A</strain>
    </source>
</reference>
<sequence>MTHGSEREDHSVGLEQLVIIDDDPNDPIDDPMDDERYFQKLLEEDEQQIEMEKAQVVVMWCFDMSTTRFLGIGYFCKELLFSWGTPSWEISIVQFIMTYSRHAQFYAATVLSINRMTAVLVPVAYNESSVTFTTLFVALICAFTILICSAITYFKLTCRRNRFRCTKVDRVLLVVGLTSSLTTFTLALVEVPLYITINFGTLSRDHFFIATMYQAVCH</sequence>
<comment type="similarity">
    <text evidence="2 6">Belongs to the nematode receptor-like protein srg family.</text>
</comment>
<keyword evidence="3 6" id="KW-0812">Transmembrane</keyword>
<evidence type="ECO:0000256" key="3">
    <source>
        <dbReference type="ARBA" id="ARBA00022692"/>
    </source>
</evidence>
<name>A0AA36H7C7_CYLNA</name>
<gene>
    <name evidence="7" type="ORF">CYNAS_LOCUS17035</name>
</gene>
<evidence type="ECO:0000313" key="7">
    <source>
        <dbReference type="EMBL" id="CAJ0605052.1"/>
    </source>
</evidence>
<dbReference type="Proteomes" id="UP001176961">
    <property type="component" value="Unassembled WGS sequence"/>
</dbReference>
<proteinExistence type="inferred from homology"/>
<dbReference type="GO" id="GO:0004888">
    <property type="term" value="F:transmembrane signaling receptor activity"/>
    <property type="evidence" value="ECO:0007669"/>
    <property type="project" value="InterPro"/>
</dbReference>
<dbReference type="GO" id="GO:0007606">
    <property type="term" value="P:sensory perception of chemical stimulus"/>
    <property type="evidence" value="ECO:0007669"/>
    <property type="project" value="UniProtKB-UniRule"/>
</dbReference>
<dbReference type="InterPro" id="IPR000609">
    <property type="entry name" value="7TM_GPCR_serpentine_rcpt_Srg"/>
</dbReference>
<dbReference type="AlphaFoldDB" id="A0AA36H7C7"/>
<comment type="caution">
    <text evidence="6">Lacks conserved residue(s) required for the propagation of feature annotation.</text>
</comment>
<dbReference type="GO" id="GO:0016020">
    <property type="term" value="C:membrane"/>
    <property type="evidence" value="ECO:0007669"/>
    <property type="project" value="UniProtKB-SubCell"/>
</dbReference>
<dbReference type="Pfam" id="PF02118">
    <property type="entry name" value="Srg"/>
    <property type="match status" value="1"/>
</dbReference>
<protein>
    <recommendedName>
        <fullName evidence="6">Serpentine receptor class gamma</fullName>
    </recommendedName>
</protein>
<evidence type="ECO:0000256" key="5">
    <source>
        <dbReference type="ARBA" id="ARBA00023136"/>
    </source>
</evidence>
<evidence type="ECO:0000256" key="1">
    <source>
        <dbReference type="ARBA" id="ARBA00004141"/>
    </source>
</evidence>
<keyword evidence="5 6" id="KW-0472">Membrane</keyword>
<evidence type="ECO:0000256" key="2">
    <source>
        <dbReference type="ARBA" id="ARBA00005692"/>
    </source>
</evidence>
<feature type="transmembrane region" description="Helical" evidence="6">
    <location>
        <begin position="131"/>
        <end position="151"/>
    </location>
</feature>